<feature type="compositionally biased region" description="Basic and acidic residues" evidence="1">
    <location>
        <begin position="260"/>
        <end position="270"/>
    </location>
</feature>
<reference evidence="3" key="1">
    <citation type="journal article" date="2020" name="Stud. Mycol.">
        <title>101 Dothideomycetes genomes: A test case for predicting lifestyles and emergence of pathogens.</title>
        <authorList>
            <person name="Haridas S."/>
            <person name="Albert R."/>
            <person name="Binder M."/>
            <person name="Bloem J."/>
            <person name="LaButti K."/>
            <person name="Salamov A."/>
            <person name="Andreopoulos B."/>
            <person name="Baker S."/>
            <person name="Barry K."/>
            <person name="Bills G."/>
            <person name="Bluhm B."/>
            <person name="Cannon C."/>
            <person name="Castanera R."/>
            <person name="Culley D."/>
            <person name="Daum C."/>
            <person name="Ezra D."/>
            <person name="Gonzalez J."/>
            <person name="Henrissat B."/>
            <person name="Kuo A."/>
            <person name="Liang C."/>
            <person name="Lipzen A."/>
            <person name="Lutzoni F."/>
            <person name="Magnuson J."/>
            <person name="Mondo S."/>
            <person name="Nolan M."/>
            <person name="Ohm R."/>
            <person name="Pangilinan J."/>
            <person name="Park H.-J."/>
            <person name="Ramirez L."/>
            <person name="Alfaro M."/>
            <person name="Sun H."/>
            <person name="Tritt A."/>
            <person name="Yoshinaga Y."/>
            <person name="Zwiers L.-H."/>
            <person name="Turgeon B."/>
            <person name="Goodwin S."/>
            <person name="Spatafora J."/>
            <person name="Crous P."/>
            <person name="Grigoriev I."/>
        </authorList>
    </citation>
    <scope>NUCLEOTIDE SEQUENCE [LARGE SCALE GENOMIC DNA]</scope>
    <source>
        <strain evidence="3">CBS 304.66</strain>
    </source>
</reference>
<feature type="compositionally biased region" description="Polar residues" evidence="1">
    <location>
        <begin position="116"/>
        <end position="144"/>
    </location>
</feature>
<feature type="region of interest" description="Disordered" evidence="1">
    <location>
        <begin position="116"/>
        <end position="169"/>
    </location>
</feature>
<proteinExistence type="predicted"/>
<feature type="compositionally biased region" description="Polar residues" evidence="1">
    <location>
        <begin position="471"/>
        <end position="495"/>
    </location>
</feature>
<feature type="region of interest" description="Disordered" evidence="1">
    <location>
        <begin position="233"/>
        <end position="270"/>
    </location>
</feature>
<protein>
    <submittedName>
        <fullName evidence="2">Uncharacterized protein</fullName>
    </submittedName>
</protein>
<name>A0A9P4KAU9_9PLEO</name>
<feature type="region of interest" description="Disordered" evidence="1">
    <location>
        <begin position="562"/>
        <end position="595"/>
    </location>
</feature>
<feature type="region of interest" description="Disordered" evidence="1">
    <location>
        <begin position="27"/>
        <end position="47"/>
    </location>
</feature>
<feature type="compositionally biased region" description="Basic and acidic residues" evidence="1">
    <location>
        <begin position="575"/>
        <end position="585"/>
    </location>
</feature>
<evidence type="ECO:0000313" key="2">
    <source>
        <dbReference type="EMBL" id="KAF2262654.1"/>
    </source>
</evidence>
<feature type="compositionally biased region" description="Basic and acidic residues" evidence="1">
    <location>
        <begin position="440"/>
        <end position="449"/>
    </location>
</feature>
<feature type="compositionally biased region" description="Basic and acidic residues" evidence="1">
    <location>
        <begin position="336"/>
        <end position="345"/>
    </location>
</feature>
<accession>A0A9P4KAU9</accession>
<sequence length="953" mass="106902">MPPPRFIRSPRPCHSHWSTLQVRWASDTRTDQVSTVHGDPKETSRTTKTKWWSSLFGKVLSPTPGHLAAVPKEGSQFPEEHKIASHDTPSPTKRASPIPSIKILQQAEDIKERQQYLETGSTTEPSSRQGASDSEVTFRTQDNGLSDDRLRISKHATYKGPPSLTDPQKMKALRGARTITKAGTVLKTRAHGSGDKGAKVGAPVRPAQLKVPDTVVTKRDKTASREVYRKRNMPKRESAQERDTVLVHKPRNARKLPNQSRKENLGSKETGKVEIAVQNQRSEIDFPDSNADIQTKLRHLLEEVRRLQEKLIAHSAGNQAISSGDPIPLSNAGTKLQKERQKGSEYIKARKARNSRRRYLKFEASNVEEFGPTLDPMISRILDIPNGCVINEDDGSGSIANGAVSQVTGIDKSHALSIQGKLNSTSQSTIGVEPTNTDAKTPKKSEREQSMLQAHDPAPIEARGKPDPSSIPMTDSKAVTTNLDSQPQSDHLSSRTQRKPDKTSELSQTISMLEFSGDKEDGTQRLVRNLHTQSKAMRSSDQFDQMLRFENDPISIQKNVEAGPETPAVNAPIENLRHSPTDKAKPANNPNANEARDENTMQSLLDELFPEASTYVQPHYPPHKTPKTYPRLELPTDIPVIRKHTSDTPKSHRQRIVESFQNRGEQITALQLLHCSTQLTESDFRRLIPKGKHIDSWVRGGEFHKIIPGRDPLSLERLPFYYLLFKSPESALAYQMNASRLHKLNTLHQPSSIFSAIPPPKGFLEDGEDMHAATSAYLLKPPTLKQNLVVVMQPYSASLTTLIENGGYKPIVPSVAEDGRSLYKVLLHIEGWEPTQEDLYHTFKRHAYGLGISWPFHRGIHGIRKLRELVDIPKKISSSTRELPPDASAEDSGEASVNQLVMNKVYNRWVIEFEEESAARRFAILWHRRVLPDVEVTWKVVEEVRMCNAEFLW</sequence>
<feature type="region of interest" description="Disordered" evidence="1">
    <location>
        <begin position="322"/>
        <end position="345"/>
    </location>
</feature>
<dbReference type="EMBL" id="ML986638">
    <property type="protein sequence ID" value="KAF2262654.1"/>
    <property type="molecule type" value="Genomic_DNA"/>
</dbReference>
<comment type="caution">
    <text evidence="2">The sequence shown here is derived from an EMBL/GenBank/DDBJ whole genome shotgun (WGS) entry which is preliminary data.</text>
</comment>
<feature type="region of interest" description="Disordered" evidence="1">
    <location>
        <begin position="64"/>
        <end position="99"/>
    </location>
</feature>
<dbReference type="Proteomes" id="UP000800093">
    <property type="component" value="Unassembled WGS sequence"/>
</dbReference>
<dbReference type="AlphaFoldDB" id="A0A9P4KAU9"/>
<evidence type="ECO:0000313" key="3">
    <source>
        <dbReference type="Proteomes" id="UP000800093"/>
    </source>
</evidence>
<feature type="region of interest" description="Disordered" evidence="1">
    <location>
        <begin position="421"/>
        <end position="508"/>
    </location>
</feature>
<evidence type="ECO:0000256" key="1">
    <source>
        <dbReference type="SAM" id="MobiDB-lite"/>
    </source>
</evidence>
<organism evidence="2 3">
    <name type="scientific">Lojkania enalia</name>
    <dbReference type="NCBI Taxonomy" id="147567"/>
    <lineage>
        <taxon>Eukaryota</taxon>
        <taxon>Fungi</taxon>
        <taxon>Dikarya</taxon>
        <taxon>Ascomycota</taxon>
        <taxon>Pezizomycotina</taxon>
        <taxon>Dothideomycetes</taxon>
        <taxon>Pleosporomycetidae</taxon>
        <taxon>Pleosporales</taxon>
        <taxon>Pleosporales incertae sedis</taxon>
        <taxon>Lojkania</taxon>
    </lineage>
</organism>
<feature type="compositionally biased region" description="Basic and acidic residues" evidence="1">
    <location>
        <begin position="233"/>
        <end position="246"/>
    </location>
</feature>
<feature type="compositionally biased region" description="Polar residues" evidence="1">
    <location>
        <begin position="421"/>
        <end position="439"/>
    </location>
</feature>
<dbReference type="OrthoDB" id="5332316at2759"/>
<gene>
    <name evidence="2" type="ORF">CC78DRAFT_534684</name>
</gene>
<keyword evidence="3" id="KW-1185">Reference proteome</keyword>